<organism evidence="1 2">
    <name type="scientific">Kitasatospora kazusensis</name>
    <dbReference type="NCBI Taxonomy" id="407974"/>
    <lineage>
        <taxon>Bacteria</taxon>
        <taxon>Bacillati</taxon>
        <taxon>Actinomycetota</taxon>
        <taxon>Actinomycetes</taxon>
        <taxon>Kitasatosporales</taxon>
        <taxon>Streptomycetaceae</taxon>
        <taxon>Kitasatospora</taxon>
    </lineage>
</organism>
<dbReference type="PANTHER" id="PTHR42830">
    <property type="entry name" value="OSMOTICALLY INDUCIBLE FAMILY PROTEIN"/>
    <property type="match status" value="1"/>
</dbReference>
<dbReference type="EMBL" id="BAAANT010000015">
    <property type="protein sequence ID" value="GAA2144226.1"/>
    <property type="molecule type" value="Genomic_DNA"/>
</dbReference>
<comment type="caution">
    <text evidence="1">The sequence shown here is derived from an EMBL/GenBank/DDBJ whole genome shotgun (WGS) entry which is preliminary data.</text>
</comment>
<dbReference type="RefSeq" id="WP_344465243.1">
    <property type="nucleotide sequence ID" value="NZ_BAAANT010000015.1"/>
</dbReference>
<dbReference type="PANTHER" id="PTHR42830:SF1">
    <property type="entry name" value="OSMOTICALLY INDUCIBLE FAMILY PROTEIN"/>
    <property type="match status" value="1"/>
</dbReference>
<dbReference type="NCBIfam" id="TIGR03562">
    <property type="entry name" value="osmo_induc_OsmC"/>
    <property type="match status" value="1"/>
</dbReference>
<sequence>MATTRTAHTAWEGPLLTGSGEVTLASSGIGTYPVSWPSRAEQANGKTSPEELIAAAHSACFSMALSHGLAGAGNPPTKLDTKADVTFQPGEGITGIHLTVVGEVPGLDAEGFQAAAEDAKKNCPVSQALTGTTITLTASLA</sequence>
<evidence type="ECO:0000313" key="1">
    <source>
        <dbReference type="EMBL" id="GAA2144226.1"/>
    </source>
</evidence>
<dbReference type="Proteomes" id="UP001422759">
    <property type="component" value="Unassembled WGS sequence"/>
</dbReference>
<gene>
    <name evidence="1" type="ORF">GCM10009760_31520</name>
</gene>
<dbReference type="Gene3D" id="3.30.300.20">
    <property type="match status" value="1"/>
</dbReference>
<evidence type="ECO:0000313" key="2">
    <source>
        <dbReference type="Proteomes" id="UP001422759"/>
    </source>
</evidence>
<dbReference type="Pfam" id="PF02566">
    <property type="entry name" value="OsmC"/>
    <property type="match status" value="1"/>
</dbReference>
<protein>
    <submittedName>
        <fullName evidence="1">OsmC family protein</fullName>
    </submittedName>
</protein>
<name>A0ABN2ZLY3_9ACTN</name>
<keyword evidence="2" id="KW-1185">Reference proteome</keyword>
<accession>A0ABN2ZLY3</accession>
<dbReference type="SUPFAM" id="SSF82784">
    <property type="entry name" value="OsmC-like"/>
    <property type="match status" value="1"/>
</dbReference>
<proteinExistence type="predicted"/>
<dbReference type="InterPro" id="IPR003718">
    <property type="entry name" value="OsmC/Ohr_fam"/>
</dbReference>
<dbReference type="InterPro" id="IPR052707">
    <property type="entry name" value="OsmC_Ohr_Peroxiredoxin"/>
</dbReference>
<reference evidence="1 2" key="1">
    <citation type="journal article" date="2019" name="Int. J. Syst. Evol. Microbiol.">
        <title>The Global Catalogue of Microorganisms (GCM) 10K type strain sequencing project: providing services to taxonomists for standard genome sequencing and annotation.</title>
        <authorList>
            <consortium name="The Broad Institute Genomics Platform"/>
            <consortium name="The Broad Institute Genome Sequencing Center for Infectious Disease"/>
            <person name="Wu L."/>
            <person name="Ma J."/>
        </authorList>
    </citation>
    <scope>NUCLEOTIDE SEQUENCE [LARGE SCALE GENOMIC DNA]</scope>
    <source>
        <strain evidence="1 2">JCM 14560</strain>
    </source>
</reference>
<dbReference type="InterPro" id="IPR036102">
    <property type="entry name" value="OsmC/Ohrsf"/>
</dbReference>
<dbReference type="InterPro" id="IPR015946">
    <property type="entry name" value="KH_dom-like_a/b"/>
</dbReference>
<dbReference type="InterPro" id="IPR019904">
    <property type="entry name" value="Peroxiredoxin_OsmC"/>
</dbReference>